<dbReference type="EMBL" id="AP026867">
    <property type="protein sequence ID" value="BDS12544.1"/>
    <property type="molecule type" value="Genomic_DNA"/>
</dbReference>
<dbReference type="Pfam" id="PF02698">
    <property type="entry name" value="DUF218"/>
    <property type="match status" value="1"/>
</dbReference>
<dbReference type="InterPro" id="IPR014729">
    <property type="entry name" value="Rossmann-like_a/b/a_fold"/>
</dbReference>
<dbReference type="PANTHER" id="PTHR30336">
    <property type="entry name" value="INNER MEMBRANE PROTEIN, PROBABLE PERMEASE"/>
    <property type="match status" value="1"/>
</dbReference>
<dbReference type="GO" id="GO:0005886">
    <property type="term" value="C:plasma membrane"/>
    <property type="evidence" value="ECO:0007669"/>
    <property type="project" value="TreeGrafter"/>
</dbReference>
<proteinExistence type="predicted"/>
<evidence type="ECO:0000313" key="3">
    <source>
        <dbReference type="EMBL" id="BDS12544.1"/>
    </source>
</evidence>
<dbReference type="Proteomes" id="UP001060919">
    <property type="component" value="Chromosome"/>
</dbReference>
<reference evidence="3" key="1">
    <citation type="submission" date="2022-09" db="EMBL/GenBank/DDBJ databases">
        <title>Aureispira anguillicida sp. nov., isolated from Leptocephalus of Japanese eel Anguilla japonica.</title>
        <authorList>
            <person name="Yuasa K."/>
            <person name="Mekata T."/>
            <person name="Ikunari K."/>
        </authorList>
    </citation>
    <scope>NUCLEOTIDE SEQUENCE</scope>
    <source>
        <strain evidence="3">EL160426</strain>
    </source>
</reference>
<evidence type="ECO:0000259" key="2">
    <source>
        <dbReference type="Pfam" id="PF02698"/>
    </source>
</evidence>
<keyword evidence="1" id="KW-0472">Membrane</keyword>
<keyword evidence="4" id="KW-1185">Reference proteome</keyword>
<dbReference type="Gene3D" id="3.40.50.620">
    <property type="entry name" value="HUPs"/>
    <property type="match status" value="1"/>
</dbReference>
<dbReference type="RefSeq" id="WP_264787907.1">
    <property type="nucleotide sequence ID" value="NZ_AP026867.1"/>
</dbReference>
<name>A0A915YGE8_9BACT</name>
<dbReference type="InterPro" id="IPR051599">
    <property type="entry name" value="Cell_Envelope_Assoc"/>
</dbReference>
<keyword evidence="1" id="KW-1133">Transmembrane helix</keyword>
<organism evidence="3 4">
    <name type="scientific">Aureispira anguillae</name>
    <dbReference type="NCBI Taxonomy" id="2864201"/>
    <lineage>
        <taxon>Bacteria</taxon>
        <taxon>Pseudomonadati</taxon>
        <taxon>Bacteroidota</taxon>
        <taxon>Saprospiria</taxon>
        <taxon>Saprospirales</taxon>
        <taxon>Saprospiraceae</taxon>
        <taxon>Aureispira</taxon>
    </lineage>
</organism>
<gene>
    <name evidence="3" type="ORF">AsAng_0032670</name>
</gene>
<dbReference type="CDD" id="cd06259">
    <property type="entry name" value="YdcF-like"/>
    <property type="match status" value="1"/>
</dbReference>
<keyword evidence="1" id="KW-0812">Transmembrane</keyword>
<dbReference type="PANTHER" id="PTHR30336:SF20">
    <property type="entry name" value="DUF218 DOMAIN-CONTAINING PROTEIN"/>
    <property type="match status" value="1"/>
</dbReference>
<feature type="transmembrane region" description="Helical" evidence="1">
    <location>
        <begin position="7"/>
        <end position="29"/>
    </location>
</feature>
<feature type="domain" description="DUF218" evidence="2">
    <location>
        <begin position="36"/>
        <end position="176"/>
    </location>
</feature>
<sequence>MKQKVKHIIRLLCIVFIIHSILIVGDGLIDEEGYSDIVVILGNKVHEDGSLSLRLKSRMDKGLELYQNQKCQYLVVSGGLGKEGHWEGNVMADYLIQQGVPQKAIIIDNDGNNTAATAQNVRALQLPFQSITVVSQYYHISRSKLAFQKVGFAEVKGVHADYFELRDFYSIFREFFGYYKYWLTTL</sequence>
<evidence type="ECO:0000256" key="1">
    <source>
        <dbReference type="SAM" id="Phobius"/>
    </source>
</evidence>
<evidence type="ECO:0000313" key="4">
    <source>
        <dbReference type="Proteomes" id="UP001060919"/>
    </source>
</evidence>
<dbReference type="AlphaFoldDB" id="A0A915YGE8"/>
<protein>
    <submittedName>
        <fullName evidence="3">YdcF family protein</fullName>
    </submittedName>
</protein>
<dbReference type="InterPro" id="IPR003848">
    <property type="entry name" value="DUF218"/>
</dbReference>
<dbReference type="KEGG" id="aup:AsAng_0032670"/>
<accession>A0A915YGE8</accession>